<keyword evidence="5" id="KW-0378">Hydrolase</keyword>
<evidence type="ECO:0000313" key="5">
    <source>
        <dbReference type="EMBL" id="TGZ78281.1"/>
    </source>
</evidence>
<dbReference type="GO" id="GO:0031048">
    <property type="term" value="P:regulatory ncRNA-mediated heterochromatin formation"/>
    <property type="evidence" value="ECO:0007669"/>
    <property type="project" value="TreeGrafter"/>
</dbReference>
<dbReference type="OrthoDB" id="409395at2759"/>
<dbReference type="GO" id="GO:0004386">
    <property type="term" value="F:helicase activity"/>
    <property type="evidence" value="ECO:0007669"/>
    <property type="project" value="InterPro"/>
</dbReference>
<evidence type="ECO:0000259" key="4">
    <source>
        <dbReference type="Pfam" id="PF25396"/>
    </source>
</evidence>
<evidence type="ECO:0000259" key="3">
    <source>
        <dbReference type="Pfam" id="PF13087"/>
    </source>
</evidence>
<name>A0A4S2MMF4_9PEZI</name>
<dbReference type="CDD" id="cd06008">
    <property type="entry name" value="NF-X1-zinc-finger"/>
    <property type="match status" value="1"/>
</dbReference>
<dbReference type="InterPro" id="IPR041677">
    <property type="entry name" value="DNA2/NAM7_AAA_11"/>
</dbReference>
<dbReference type="Pfam" id="PF13087">
    <property type="entry name" value="AAA_12"/>
    <property type="match status" value="1"/>
</dbReference>
<dbReference type="InterPro" id="IPR057373">
    <property type="entry name" value="ZNFX1"/>
</dbReference>
<sequence length="1044" mass="119417">MPASSGGSQEGDQDRWTKPVARNDLVAKYEYETTEYADEEWRRMPEIPTAEELSQEDVEVPCNIIDDSYESVEEYLSTHYELLREDAVAGLRDCIAQIRMDPDMDETPHMAVYENVMVTGITYTQQFGVCTKISFSLNRVGKQIRWSQSKRLIPGSIVCLSDDRFQTFRVATVVARPLDQVEQNPHEIDILFKPGEIEIDSSKPMLMVECKSSYFEAYKWVLKALQRMRPDNFPLHRYLCFMDKDIGAPGYVEQTGMYNLSTIFPDSINKEKFAEVPILEEWPDLKDPDAKTSMDATQMEALKAILTKEIAVVQGPPGTGKTYTSVQALTTILNNMTDDEPPIIVACQTNHALDQILNYIYVFESNIIRLGGRTKDKENILRRTLHNIRNSAGQINIPGSNRRAILRQLDAVKDKMRRLTRPLREDLISPEGLFELGVIEKKQAESFVKGASGWVQASRVYSEKPDSPISMWLGESIDKVEIMEDLQMGDEEADIEYEELKDIEAEFLGGNPGQDDDQKLYGTADDMKNKYRVADPVGTPPEDIHKAAQKRDVFQIPQYLRAALYCHWRREAMKKIDSQFKELNLTYQRLCQELKITRMEKDSFLLSRAKLIGMTTTGLSKYRSLVASTKPKILLIEEAAEVLEAPVVVGCLPSIQQLILVGDHKQLRGKCSVHALDDDPYNLNISLFERWVLNNMPYITLQTQRRMRPEIREILNPIYKETPLQDHESVMGRDPIMGMGNTNIFWFCHSNSEGSFEDSPSKVNVFEAEMITKFVEYLVLNQQDPAKITILTFYTGQRQILARLLARNVNLQYTKIQIATVDSFQGEENDIVILSLVRSNLNNTIGFLSNENRVCVALSRAQRGFYIFGNAEMVTRKSNLWWDIGKLLQRSAAQKKIGFQLPVTCHNHKTQTLIEDVIDWNDLSGGCRQKCGAWLPCKHKCPLTCHPFDHSDFRCQEECERDKMRCGHRCKTRCWEECFCEVCGMSRSEQERDQNGYFDSDDMDDNQWTPAPKKGYAQAATTVKAVNGIKNVVNEKRNRKGVMV</sequence>
<dbReference type="GO" id="GO:0031380">
    <property type="term" value="C:nuclear RNA-directed RNA polymerase complex"/>
    <property type="evidence" value="ECO:0007669"/>
    <property type="project" value="TreeGrafter"/>
</dbReference>
<accession>A0A4S2MMF4</accession>
<dbReference type="GO" id="GO:0016787">
    <property type="term" value="F:hydrolase activity"/>
    <property type="evidence" value="ECO:0007669"/>
    <property type="project" value="UniProtKB-KW"/>
</dbReference>
<dbReference type="PANTHER" id="PTHR10887">
    <property type="entry name" value="DNA2/NAM7 HELICASE FAMILY"/>
    <property type="match status" value="1"/>
</dbReference>
<dbReference type="Gene3D" id="3.40.50.300">
    <property type="entry name" value="P-loop containing nucleotide triphosphate hydrolases"/>
    <property type="match status" value="3"/>
</dbReference>
<dbReference type="EMBL" id="ML220143">
    <property type="protein sequence ID" value="TGZ78281.1"/>
    <property type="molecule type" value="Genomic_DNA"/>
</dbReference>
<organism evidence="5 6">
    <name type="scientific">Ascodesmis nigricans</name>
    <dbReference type="NCBI Taxonomy" id="341454"/>
    <lineage>
        <taxon>Eukaryota</taxon>
        <taxon>Fungi</taxon>
        <taxon>Dikarya</taxon>
        <taxon>Ascomycota</taxon>
        <taxon>Pezizomycotina</taxon>
        <taxon>Pezizomycetes</taxon>
        <taxon>Pezizales</taxon>
        <taxon>Ascodesmidaceae</taxon>
        <taxon>Ascodesmis</taxon>
    </lineage>
</organism>
<dbReference type="InterPro" id="IPR047187">
    <property type="entry name" value="SF1_C_Upf1"/>
</dbReference>
<gene>
    <name evidence="5" type="ORF">EX30DRAFT_310211</name>
</gene>
<dbReference type="SUPFAM" id="SSF52540">
    <property type="entry name" value="P-loop containing nucleoside triphosphate hydrolases"/>
    <property type="match status" value="1"/>
</dbReference>
<dbReference type="Pfam" id="PF13086">
    <property type="entry name" value="AAA_11"/>
    <property type="match status" value="1"/>
</dbReference>
<proteinExistence type="predicted"/>
<keyword evidence="6" id="KW-1185">Reference proteome</keyword>
<feature type="domain" description="DNA2/NAM7 helicase-like C-terminal" evidence="3">
    <location>
        <begin position="684"/>
        <end position="871"/>
    </location>
</feature>
<dbReference type="STRING" id="341454.A0A4S2MMF4"/>
<dbReference type="InterPro" id="IPR027417">
    <property type="entry name" value="P-loop_NTPase"/>
</dbReference>
<dbReference type="FunFam" id="3.40.50.300:FF:001366">
    <property type="entry name" value="ATP binding protein, putative"/>
    <property type="match status" value="1"/>
</dbReference>
<feature type="domain" description="ZNFX1" evidence="4">
    <location>
        <begin position="108"/>
        <end position="211"/>
    </location>
</feature>
<dbReference type="InterPro" id="IPR041679">
    <property type="entry name" value="DNA2/NAM7-like_C"/>
</dbReference>
<dbReference type="PANTHER" id="PTHR10887:SF341">
    <property type="entry name" value="NFX1-TYPE ZINC FINGER-CONTAINING PROTEIN 1"/>
    <property type="match status" value="1"/>
</dbReference>
<keyword evidence="1" id="KW-0067">ATP-binding</keyword>
<keyword evidence="1" id="KW-0547">Nucleotide-binding</keyword>
<feature type="domain" description="DNA2/NAM7 helicase helicase" evidence="2">
    <location>
        <begin position="294"/>
        <end position="668"/>
    </location>
</feature>
<dbReference type="CDD" id="cd18808">
    <property type="entry name" value="SF1_C_Upf1"/>
    <property type="match status" value="1"/>
</dbReference>
<dbReference type="InParanoid" id="A0A4S2MMF4"/>
<dbReference type="AlphaFoldDB" id="A0A4S2MMF4"/>
<dbReference type="InterPro" id="IPR045055">
    <property type="entry name" value="DNA2/NAM7-like"/>
</dbReference>
<evidence type="ECO:0000259" key="2">
    <source>
        <dbReference type="Pfam" id="PF13086"/>
    </source>
</evidence>
<dbReference type="Proteomes" id="UP000298138">
    <property type="component" value="Unassembled WGS sequence"/>
</dbReference>
<keyword evidence="1" id="KW-0347">Helicase</keyword>
<reference evidence="5 6" key="1">
    <citation type="submission" date="2019-04" db="EMBL/GenBank/DDBJ databases">
        <title>Comparative genomics and transcriptomics to analyze fruiting body development in filamentous ascomycetes.</title>
        <authorList>
            <consortium name="DOE Joint Genome Institute"/>
            <person name="Lutkenhaus R."/>
            <person name="Traeger S."/>
            <person name="Breuer J."/>
            <person name="Kuo A."/>
            <person name="Lipzen A."/>
            <person name="Pangilinan J."/>
            <person name="Dilworth D."/>
            <person name="Sandor L."/>
            <person name="Poggeler S."/>
            <person name="Barry K."/>
            <person name="Grigoriev I.V."/>
            <person name="Nowrousian M."/>
        </authorList>
    </citation>
    <scope>NUCLEOTIDE SEQUENCE [LARGE SCALE GENOMIC DNA]</scope>
    <source>
        <strain evidence="5 6">CBS 389.68</strain>
    </source>
</reference>
<evidence type="ECO:0000313" key="6">
    <source>
        <dbReference type="Proteomes" id="UP000298138"/>
    </source>
</evidence>
<evidence type="ECO:0000256" key="1">
    <source>
        <dbReference type="ARBA" id="ARBA00022806"/>
    </source>
</evidence>
<dbReference type="Pfam" id="PF25396">
    <property type="entry name" value="ZNFX1"/>
    <property type="match status" value="1"/>
</dbReference>
<protein>
    <submittedName>
        <fullName evidence="5">P-loop containing nucleoside triphosphate hydrolase protein</fullName>
    </submittedName>
</protein>